<evidence type="ECO:0000256" key="10">
    <source>
        <dbReference type="ARBA" id="ARBA00022842"/>
    </source>
</evidence>
<dbReference type="EMBL" id="CP138593">
    <property type="protein sequence ID" value="WPH04804.1"/>
    <property type="molecule type" value="Genomic_DNA"/>
</dbReference>
<evidence type="ECO:0000256" key="11">
    <source>
        <dbReference type="ARBA" id="ARBA00023011"/>
    </source>
</evidence>
<dbReference type="SUPFAM" id="SSF55060">
    <property type="entry name" value="GHMP Kinase, C-terminal domain"/>
    <property type="match status" value="1"/>
</dbReference>
<comment type="similarity">
    <text evidence="2 17">Belongs to the GHMP kinase family. Mevalonate kinase subfamily.</text>
</comment>
<comment type="catalytic activity">
    <reaction evidence="15">
        <text>(R)-mevalonate + ATP = (R)-5-phosphomevalonate + ADP + H(+)</text>
        <dbReference type="Rhea" id="RHEA:17065"/>
        <dbReference type="ChEBI" id="CHEBI:15378"/>
        <dbReference type="ChEBI" id="CHEBI:30616"/>
        <dbReference type="ChEBI" id="CHEBI:36464"/>
        <dbReference type="ChEBI" id="CHEBI:58146"/>
        <dbReference type="ChEBI" id="CHEBI:456216"/>
        <dbReference type="EC" id="2.7.1.36"/>
    </reaction>
    <physiologicalReaction direction="left-to-right" evidence="15">
        <dbReference type="Rhea" id="RHEA:17066"/>
    </physiologicalReaction>
</comment>
<keyword evidence="9 17" id="KW-0067">ATP-binding</keyword>
<dbReference type="GO" id="GO:0019287">
    <property type="term" value="P:isopentenyl diphosphate biosynthetic process, mevalonate pathway"/>
    <property type="evidence" value="ECO:0007669"/>
    <property type="project" value="TreeGrafter"/>
</dbReference>
<evidence type="ECO:0000256" key="4">
    <source>
        <dbReference type="ARBA" id="ARBA00022490"/>
    </source>
</evidence>
<dbReference type="InterPro" id="IPR006205">
    <property type="entry name" value="Mev_gal_kin"/>
</dbReference>
<dbReference type="InterPro" id="IPR014721">
    <property type="entry name" value="Ribsml_uS5_D2-typ_fold_subgr"/>
</dbReference>
<dbReference type="GO" id="GO:0004496">
    <property type="term" value="F:mevalonate kinase activity"/>
    <property type="evidence" value="ECO:0007669"/>
    <property type="project" value="UniProtKB-EC"/>
</dbReference>
<dbReference type="InterPro" id="IPR006203">
    <property type="entry name" value="GHMP_knse_ATP-bd_CS"/>
</dbReference>
<keyword evidence="4 17" id="KW-0963">Cytoplasm</keyword>
<organism evidence="20 21">
    <name type="scientific">Acrodontium crateriforme</name>
    <dbReference type="NCBI Taxonomy" id="150365"/>
    <lineage>
        <taxon>Eukaryota</taxon>
        <taxon>Fungi</taxon>
        <taxon>Dikarya</taxon>
        <taxon>Ascomycota</taxon>
        <taxon>Pezizomycotina</taxon>
        <taxon>Dothideomycetes</taxon>
        <taxon>Dothideomycetidae</taxon>
        <taxon>Mycosphaerellales</taxon>
        <taxon>Teratosphaeriaceae</taxon>
        <taxon>Acrodontium</taxon>
    </lineage>
</organism>
<comment type="pathway">
    <text evidence="16 17">Isoprenoid biosynthesis; isopentenyl diphosphate biosynthesis via mevalonate pathway; isopentenyl diphosphate from (R)-mevalonate: step 1/3.</text>
</comment>
<reference evidence="20 21" key="1">
    <citation type="submission" date="2023-11" db="EMBL/GenBank/DDBJ databases">
        <title>An acidophilic fungus is an integral part of prey digestion in a carnivorous sundew plant.</title>
        <authorList>
            <person name="Tsai I.J."/>
        </authorList>
    </citation>
    <scope>NUCLEOTIDE SEQUENCE [LARGE SCALE GENOMIC DNA]</scope>
    <source>
        <strain evidence="20">169a</strain>
    </source>
</reference>
<evidence type="ECO:0000256" key="6">
    <source>
        <dbReference type="ARBA" id="ARBA00022679"/>
    </source>
</evidence>
<keyword evidence="11 17" id="KW-0756">Sterol biosynthesis</keyword>
<dbReference type="Proteomes" id="UP001303373">
    <property type="component" value="Chromosome 14"/>
</dbReference>
<dbReference type="GO" id="GO:0006696">
    <property type="term" value="P:ergosterol biosynthetic process"/>
    <property type="evidence" value="ECO:0007669"/>
    <property type="project" value="TreeGrafter"/>
</dbReference>
<evidence type="ECO:0000256" key="9">
    <source>
        <dbReference type="ARBA" id="ARBA00022840"/>
    </source>
</evidence>
<evidence type="ECO:0000256" key="13">
    <source>
        <dbReference type="ARBA" id="ARBA00023166"/>
    </source>
</evidence>
<dbReference type="Pfam" id="PF00288">
    <property type="entry name" value="GHMP_kinases_N"/>
    <property type="match status" value="1"/>
</dbReference>
<keyword evidence="14 17" id="KW-0753">Steroid metabolism</keyword>
<dbReference type="EC" id="2.7.1.36" evidence="3 17"/>
<gene>
    <name evidence="20" type="ORF">R9X50_00770000</name>
</gene>
<dbReference type="InterPro" id="IPR020568">
    <property type="entry name" value="Ribosomal_Su5_D2-typ_SF"/>
</dbReference>
<accession>A0AAQ3MAK3</accession>
<dbReference type="PANTHER" id="PTHR43290">
    <property type="entry name" value="MEVALONATE KINASE"/>
    <property type="match status" value="1"/>
</dbReference>
<keyword evidence="8 17" id="KW-0418">Kinase</keyword>
<evidence type="ECO:0000256" key="14">
    <source>
        <dbReference type="ARBA" id="ARBA00023221"/>
    </source>
</evidence>
<dbReference type="GO" id="GO:0005829">
    <property type="term" value="C:cytosol"/>
    <property type="evidence" value="ECO:0007669"/>
    <property type="project" value="TreeGrafter"/>
</dbReference>
<keyword evidence="7 17" id="KW-0547">Nucleotide-binding</keyword>
<keyword evidence="5 17" id="KW-0444">Lipid biosynthesis</keyword>
<keyword evidence="10" id="KW-0460">Magnesium</keyword>
<sequence>MTIHVGPIHDTAPRDFIVSAPGKIILFGEHAVVYGKLAIAAPIGMRTFLYVETSTSTTPCRKLTLHFHDIGLEHSWNLSCLPWSIAYGARYRVSKKTLTSTIIPELKHALEPLILTVSPHHDETTQRVHRTAASTFLYMFMLLANPFSASCTYHLRSTIPVGAGLGSSASIAVCFSTALLVQYSHLSLPGECSDDVDVMYSLGSINEWALLGEISMHGQPSGIDNMVATVGKVISFRKGGGGEHAGLQVEALDRFPELLVLIANSMQSRSTALEVRKVLDGKTREPQATETILNAIDHIAELALMKIASHKDGKTAEGGEKRALVRQLGHLMHMNHGLLVALGVSHPKLEHIRDLVDSTGHGFTKLTGAGGGGCTISLLEHERGSREVVAIEERLRGNGYQAHVTTLSKYGVGFCALEECAGGKGFDKAAFIRGGEAVEVERAAVYRPSAHDSVWKFWD</sequence>
<evidence type="ECO:0000259" key="18">
    <source>
        <dbReference type="Pfam" id="PF00288"/>
    </source>
</evidence>
<dbReference type="PROSITE" id="PS00627">
    <property type="entry name" value="GHMP_KINASES_ATP"/>
    <property type="match status" value="1"/>
</dbReference>
<protein>
    <recommendedName>
        <fullName evidence="3 17">Mevalonate kinase</fullName>
        <shortName evidence="17">MK</shortName>
        <ecNumber evidence="3 17">2.7.1.36</ecNumber>
    </recommendedName>
</protein>
<evidence type="ECO:0000256" key="8">
    <source>
        <dbReference type="ARBA" id="ARBA00022777"/>
    </source>
</evidence>
<dbReference type="Gene3D" id="3.30.230.10">
    <property type="match status" value="1"/>
</dbReference>
<evidence type="ECO:0000313" key="20">
    <source>
        <dbReference type="EMBL" id="WPH04804.1"/>
    </source>
</evidence>
<evidence type="ECO:0000256" key="2">
    <source>
        <dbReference type="ARBA" id="ARBA00006495"/>
    </source>
</evidence>
<evidence type="ECO:0000259" key="19">
    <source>
        <dbReference type="Pfam" id="PF08544"/>
    </source>
</evidence>
<dbReference type="InterPro" id="IPR006204">
    <property type="entry name" value="GHMP_kinase_N_dom"/>
</dbReference>
<evidence type="ECO:0000256" key="7">
    <source>
        <dbReference type="ARBA" id="ARBA00022741"/>
    </source>
</evidence>
<feature type="domain" description="GHMP kinase C-terminal" evidence="19">
    <location>
        <begin position="326"/>
        <end position="387"/>
    </location>
</feature>
<dbReference type="PANTHER" id="PTHR43290:SF2">
    <property type="entry name" value="MEVALONATE KINASE"/>
    <property type="match status" value="1"/>
</dbReference>
<dbReference type="Gene3D" id="3.30.70.890">
    <property type="entry name" value="GHMP kinase, C-terminal domain"/>
    <property type="match status" value="1"/>
</dbReference>
<evidence type="ECO:0000256" key="15">
    <source>
        <dbReference type="ARBA" id="ARBA00029310"/>
    </source>
</evidence>
<keyword evidence="12 17" id="KW-0443">Lipid metabolism</keyword>
<dbReference type="Pfam" id="PF08544">
    <property type="entry name" value="GHMP_kinases_C"/>
    <property type="match status" value="1"/>
</dbReference>
<keyword evidence="21" id="KW-1185">Reference proteome</keyword>
<dbReference type="InterPro" id="IPR013750">
    <property type="entry name" value="GHMP_kinase_C_dom"/>
</dbReference>
<evidence type="ECO:0000256" key="5">
    <source>
        <dbReference type="ARBA" id="ARBA00022516"/>
    </source>
</evidence>
<name>A0AAQ3MAK3_9PEZI</name>
<evidence type="ECO:0000313" key="21">
    <source>
        <dbReference type="Proteomes" id="UP001303373"/>
    </source>
</evidence>
<dbReference type="PRINTS" id="PR00959">
    <property type="entry name" value="MEVGALKINASE"/>
</dbReference>
<dbReference type="NCBIfam" id="TIGR00549">
    <property type="entry name" value="mevalon_kin"/>
    <property type="match status" value="1"/>
</dbReference>
<proteinExistence type="inferred from homology"/>
<dbReference type="AlphaFoldDB" id="A0AAQ3MAK3"/>
<dbReference type="InterPro" id="IPR036554">
    <property type="entry name" value="GHMP_kinase_C_sf"/>
</dbReference>
<comment type="function">
    <text evidence="17">Mevalonate kinase; part of the second module of ergosterol biosynthesis pathway that includes the middle steps of the pathway. The second module is carried out in the vacuole and involves the formation of farnesyl diphosphate, which is also an important intermediate in the biosynthesis of ubiquinone, dolichol, heme and prenylated proteins.</text>
</comment>
<dbReference type="SUPFAM" id="SSF54211">
    <property type="entry name" value="Ribosomal protein S5 domain 2-like"/>
    <property type="match status" value="1"/>
</dbReference>
<evidence type="ECO:0000256" key="17">
    <source>
        <dbReference type="RuleBase" id="RU363087"/>
    </source>
</evidence>
<keyword evidence="6 17" id="KW-0808">Transferase</keyword>
<evidence type="ECO:0000256" key="12">
    <source>
        <dbReference type="ARBA" id="ARBA00023098"/>
    </source>
</evidence>
<evidence type="ECO:0000256" key="1">
    <source>
        <dbReference type="ARBA" id="ARBA00004496"/>
    </source>
</evidence>
<keyword evidence="13 17" id="KW-1207">Sterol metabolism</keyword>
<evidence type="ECO:0000256" key="16">
    <source>
        <dbReference type="ARBA" id="ARBA00029438"/>
    </source>
</evidence>
<feature type="domain" description="GHMP kinase N-terminal" evidence="18">
    <location>
        <begin position="149"/>
        <end position="230"/>
    </location>
</feature>
<keyword evidence="17" id="KW-0752">Steroid biosynthesis</keyword>
<comment type="subcellular location">
    <subcellularLocation>
        <location evidence="1 17">Cytoplasm</location>
    </subcellularLocation>
</comment>
<dbReference type="GO" id="GO:0005524">
    <property type="term" value="F:ATP binding"/>
    <property type="evidence" value="ECO:0007669"/>
    <property type="project" value="UniProtKB-KW"/>
</dbReference>
<evidence type="ECO:0000256" key="3">
    <source>
        <dbReference type="ARBA" id="ARBA00012103"/>
    </source>
</evidence>